<accession>A0A9E6RF46</accession>
<dbReference type="KEGG" id="cmet:K6K41_20895"/>
<evidence type="ECO:0000313" key="1">
    <source>
        <dbReference type="EMBL" id="QZO02473.1"/>
    </source>
</evidence>
<dbReference type="InterPro" id="IPR014718">
    <property type="entry name" value="GH-type_carb-bd"/>
</dbReference>
<dbReference type="GO" id="GO:0030246">
    <property type="term" value="F:carbohydrate binding"/>
    <property type="evidence" value="ECO:0007669"/>
    <property type="project" value="InterPro"/>
</dbReference>
<dbReference type="Proteomes" id="UP000825701">
    <property type="component" value="Chromosome"/>
</dbReference>
<dbReference type="PANTHER" id="PTHR11122">
    <property type="entry name" value="APOSPORY-ASSOCIATED PROTEIN C-RELATED"/>
    <property type="match status" value="1"/>
</dbReference>
<proteinExistence type="predicted"/>
<dbReference type="GO" id="GO:0016853">
    <property type="term" value="F:isomerase activity"/>
    <property type="evidence" value="ECO:0007669"/>
    <property type="project" value="InterPro"/>
</dbReference>
<dbReference type="EMBL" id="CP081869">
    <property type="protein sequence ID" value="QZO02473.1"/>
    <property type="molecule type" value="Genomic_DNA"/>
</dbReference>
<dbReference type="InterPro" id="IPR008183">
    <property type="entry name" value="Aldose_1/G6P_1-epimerase"/>
</dbReference>
<dbReference type="Gene3D" id="2.70.98.10">
    <property type="match status" value="1"/>
</dbReference>
<name>A0A9E6RF46_9HYPH</name>
<protein>
    <submittedName>
        <fullName evidence="1">Aldose 1-epimerase family protein</fullName>
    </submittedName>
</protein>
<dbReference type="InterPro" id="IPR011013">
    <property type="entry name" value="Gal_mutarotase_sf_dom"/>
</dbReference>
<keyword evidence="2" id="KW-1185">Reference proteome</keyword>
<reference evidence="1" key="1">
    <citation type="submission" date="2021-08" db="EMBL/GenBank/DDBJ databases">
        <authorList>
            <person name="Zhang H."/>
            <person name="Xu M."/>
            <person name="Yu Z."/>
            <person name="Yang L."/>
            <person name="Cai Y."/>
        </authorList>
    </citation>
    <scope>NUCLEOTIDE SEQUENCE</scope>
    <source>
        <strain evidence="1">CHL1</strain>
    </source>
</reference>
<dbReference type="CDD" id="cd09024">
    <property type="entry name" value="Aldose_epim_lacX"/>
    <property type="match status" value="1"/>
</dbReference>
<dbReference type="SUPFAM" id="SSF74650">
    <property type="entry name" value="Galactose mutarotase-like"/>
    <property type="match status" value="1"/>
</dbReference>
<dbReference type="InterPro" id="IPR037481">
    <property type="entry name" value="LacX"/>
</dbReference>
<evidence type="ECO:0000313" key="2">
    <source>
        <dbReference type="Proteomes" id="UP000825701"/>
    </source>
</evidence>
<dbReference type="Pfam" id="PF01263">
    <property type="entry name" value="Aldose_epim"/>
    <property type="match status" value="1"/>
</dbReference>
<sequence length="326" mass="35841">MGKLLERLDATETGDFGRPRLQSADDRRRGVVELSETWRVGSTGVSARVSEHGAELVSVTDKAGEELLWQAGPEWPRHAPALFPVVGRLKGDALRHGGESYRVTQHGFARDRRFEWVERSEARAVLALTDDAESRAIFPFAFRLDATISAEGSRLTVAHTVSNPGDVDLPFSIGAHPGFRWPLVEGVEKSAHILEFEARETGVRRSVVDGGLLGEESDLPFDGVTLPLDEALFARDALVMPDVASRSVRYVALGPDGEELRALTVSWRGYRDLGVWSAPKGAPFLCVEPWRGMASQADWDGEFARKRGVVLLPPGHSQHFEWSVAV</sequence>
<gene>
    <name evidence="1" type="ORF">K6K41_20895</name>
</gene>
<dbReference type="GO" id="GO:0005975">
    <property type="term" value="P:carbohydrate metabolic process"/>
    <property type="evidence" value="ECO:0007669"/>
    <property type="project" value="InterPro"/>
</dbReference>
<dbReference type="PANTHER" id="PTHR11122:SF13">
    <property type="entry name" value="GLUCOSE-6-PHOSPHATE 1-EPIMERASE"/>
    <property type="match status" value="1"/>
</dbReference>
<dbReference type="AlphaFoldDB" id="A0A9E6RF46"/>
<organism evidence="1 2">
    <name type="scientific">Chenggangzhangella methanolivorans</name>
    <dbReference type="NCBI Taxonomy" id="1437009"/>
    <lineage>
        <taxon>Bacteria</taxon>
        <taxon>Pseudomonadati</taxon>
        <taxon>Pseudomonadota</taxon>
        <taxon>Alphaproteobacteria</taxon>
        <taxon>Hyphomicrobiales</taxon>
        <taxon>Methylopilaceae</taxon>
        <taxon>Chenggangzhangella</taxon>
    </lineage>
</organism>